<protein>
    <submittedName>
        <fullName evidence="1">Uncharacterized protein</fullName>
    </submittedName>
</protein>
<name>A0A4R5X541_9MYCO</name>
<evidence type="ECO:0000313" key="1">
    <source>
        <dbReference type="EMBL" id="TDL07252.1"/>
    </source>
</evidence>
<dbReference type="Proteomes" id="UP000294952">
    <property type="component" value="Unassembled WGS sequence"/>
</dbReference>
<comment type="caution">
    <text evidence="1">The sequence shown here is derived from an EMBL/GenBank/DDBJ whole genome shotgun (WGS) entry which is preliminary data.</text>
</comment>
<dbReference type="RefSeq" id="WP_133413982.1">
    <property type="nucleotide sequence ID" value="NZ_SDLP01000004.1"/>
</dbReference>
<accession>A0A4R5X541</accession>
<gene>
    <name evidence="1" type="ORF">EUA04_14995</name>
</gene>
<organism evidence="1 2">
    <name type="scientific">Mycolicibacterium obuense</name>
    <dbReference type="NCBI Taxonomy" id="1807"/>
    <lineage>
        <taxon>Bacteria</taxon>
        <taxon>Bacillati</taxon>
        <taxon>Actinomycetota</taxon>
        <taxon>Actinomycetes</taxon>
        <taxon>Mycobacteriales</taxon>
        <taxon>Mycobacteriaceae</taxon>
        <taxon>Mycolicibacterium</taxon>
    </lineage>
</organism>
<reference evidence="1 2" key="1">
    <citation type="submission" date="2019-01" db="EMBL/GenBank/DDBJ databases">
        <title>High-quality-draft genome sequences of five non-tuberculosis mycobacteriaceae isolated from a nosocomial environment.</title>
        <authorList>
            <person name="Tiago I."/>
            <person name="Alarico S."/>
            <person name="Pereira S.G."/>
            <person name="Coelho C."/>
            <person name="Maranha A."/>
            <person name="Empadinhas N."/>
        </authorList>
    </citation>
    <scope>NUCLEOTIDE SEQUENCE [LARGE SCALE GENOMIC DNA]</scope>
    <source>
        <strain evidence="1 2">22DIII</strain>
    </source>
</reference>
<dbReference type="EMBL" id="SDLP01000004">
    <property type="protein sequence ID" value="TDL07252.1"/>
    <property type="molecule type" value="Genomic_DNA"/>
</dbReference>
<proteinExistence type="predicted"/>
<evidence type="ECO:0000313" key="2">
    <source>
        <dbReference type="Proteomes" id="UP000294952"/>
    </source>
</evidence>
<dbReference type="AlphaFoldDB" id="A0A4R5X541"/>
<sequence length="79" mass="8108">MPTSSSPQDELRVNFQVLLNSALTHGRAASRECGLGPATVEAINAIAYDHPDAEADAVAAAYDAFGAEHGGAQPADRTA</sequence>